<dbReference type="AlphaFoldDB" id="A0A8B8AM85"/>
<dbReference type="OrthoDB" id="6191479at2759"/>
<dbReference type="Pfam" id="PF00059">
    <property type="entry name" value="Lectin_C"/>
    <property type="match status" value="1"/>
</dbReference>
<feature type="chain" id="PRO_5034174210" evidence="1">
    <location>
        <begin position="19"/>
        <end position="229"/>
    </location>
</feature>
<sequence>MMKLVLFVTVITMNSVHCLTNFREKAELVDRRFDLWVTSSLYAPSVLNCARKCESSGSCLSFQFSSGSAKCRLLDTVVLHRDAGIIEVGWKYYVASNRRCRDGFIDGRSVDICFRWAGFHNLMEGKKKCVEHQSGLIVITSDQENQLFWKFIETLSAVTFPQSSYKYPYVQGHWNGSWILDDGSPLLYTNWDINNPRELEKQPYIKVTESGWRTAVNEKTRPIICSYKL</sequence>
<dbReference type="Gene3D" id="3.10.100.10">
    <property type="entry name" value="Mannose-Binding Protein A, subunit A"/>
    <property type="match status" value="1"/>
</dbReference>
<dbReference type="InterPro" id="IPR016186">
    <property type="entry name" value="C-type_lectin-like/link_sf"/>
</dbReference>
<dbReference type="InterPro" id="IPR003609">
    <property type="entry name" value="Pan_app"/>
</dbReference>
<evidence type="ECO:0000259" key="3">
    <source>
        <dbReference type="PROSITE" id="PS50948"/>
    </source>
</evidence>
<dbReference type="InterPro" id="IPR001304">
    <property type="entry name" value="C-type_lectin-like"/>
</dbReference>
<feature type="domain" description="C-type lectin" evidence="2">
    <location>
        <begin position="124"/>
        <end position="226"/>
    </location>
</feature>
<dbReference type="GeneID" id="111103025"/>
<dbReference type="CDD" id="cd00037">
    <property type="entry name" value="CLECT"/>
    <property type="match status" value="1"/>
</dbReference>
<organism evidence="4 5">
    <name type="scientific">Crassostrea virginica</name>
    <name type="common">Eastern oyster</name>
    <dbReference type="NCBI Taxonomy" id="6565"/>
    <lineage>
        <taxon>Eukaryota</taxon>
        <taxon>Metazoa</taxon>
        <taxon>Spiralia</taxon>
        <taxon>Lophotrochozoa</taxon>
        <taxon>Mollusca</taxon>
        <taxon>Bivalvia</taxon>
        <taxon>Autobranchia</taxon>
        <taxon>Pteriomorphia</taxon>
        <taxon>Ostreida</taxon>
        <taxon>Ostreoidea</taxon>
        <taxon>Ostreidae</taxon>
        <taxon>Crassostrea</taxon>
    </lineage>
</organism>
<gene>
    <name evidence="5" type="primary">LOC111103025</name>
</gene>
<reference evidence="5" key="1">
    <citation type="submission" date="2025-08" db="UniProtKB">
        <authorList>
            <consortium name="RefSeq"/>
        </authorList>
    </citation>
    <scope>IDENTIFICATION</scope>
    <source>
        <tissue evidence="5">Whole sample</tissue>
    </source>
</reference>
<evidence type="ECO:0000259" key="2">
    <source>
        <dbReference type="PROSITE" id="PS50041"/>
    </source>
</evidence>
<keyword evidence="4" id="KW-1185">Reference proteome</keyword>
<protein>
    <submittedName>
        <fullName evidence="5">Uncharacterized protein LOC111103025</fullName>
    </submittedName>
</protein>
<dbReference type="Proteomes" id="UP000694844">
    <property type="component" value="Chromosome 7"/>
</dbReference>
<dbReference type="RefSeq" id="XP_022291728.1">
    <property type="nucleotide sequence ID" value="XM_022436020.1"/>
</dbReference>
<evidence type="ECO:0000313" key="5">
    <source>
        <dbReference type="RefSeq" id="XP_022291728.1"/>
    </source>
</evidence>
<evidence type="ECO:0000256" key="1">
    <source>
        <dbReference type="SAM" id="SignalP"/>
    </source>
</evidence>
<dbReference type="SMART" id="SM00034">
    <property type="entry name" value="CLECT"/>
    <property type="match status" value="1"/>
</dbReference>
<feature type="domain" description="Apple" evidence="3">
    <location>
        <begin position="18"/>
        <end position="97"/>
    </location>
</feature>
<dbReference type="SUPFAM" id="SSF56436">
    <property type="entry name" value="C-type lectin-like"/>
    <property type="match status" value="1"/>
</dbReference>
<dbReference type="InterPro" id="IPR016187">
    <property type="entry name" value="CTDL_fold"/>
</dbReference>
<keyword evidence="1" id="KW-0732">Signal</keyword>
<feature type="signal peptide" evidence="1">
    <location>
        <begin position="1"/>
        <end position="18"/>
    </location>
</feature>
<proteinExistence type="predicted"/>
<dbReference type="KEGG" id="cvn:111103025"/>
<dbReference type="Pfam" id="PF00024">
    <property type="entry name" value="PAN_1"/>
    <property type="match status" value="1"/>
</dbReference>
<accession>A0A8B8AM85</accession>
<dbReference type="PROSITE" id="PS50948">
    <property type="entry name" value="PAN"/>
    <property type="match status" value="1"/>
</dbReference>
<dbReference type="PROSITE" id="PS50041">
    <property type="entry name" value="C_TYPE_LECTIN_2"/>
    <property type="match status" value="1"/>
</dbReference>
<evidence type="ECO:0000313" key="4">
    <source>
        <dbReference type="Proteomes" id="UP000694844"/>
    </source>
</evidence>
<dbReference type="SUPFAM" id="SSF57414">
    <property type="entry name" value="Hairpin loop containing domain-like"/>
    <property type="match status" value="1"/>
</dbReference>
<name>A0A8B8AM85_CRAVI</name>
<dbReference type="Gene3D" id="3.50.4.10">
    <property type="entry name" value="Hepatocyte Growth Factor"/>
    <property type="match status" value="1"/>
</dbReference>